<feature type="signal peptide" evidence="2">
    <location>
        <begin position="1"/>
        <end position="19"/>
    </location>
</feature>
<feature type="chain" id="PRO_5047486655" description="Lipoprotein" evidence="2">
    <location>
        <begin position="20"/>
        <end position="141"/>
    </location>
</feature>
<reference evidence="3 4" key="1">
    <citation type="submission" date="2021-01" db="EMBL/GenBank/DDBJ databases">
        <title>Genomic Encyclopedia of Type Strains, Phase IV (KMG-IV): sequencing the most valuable type-strain genomes for metagenomic binning, comparative biology and taxonomic classification.</title>
        <authorList>
            <person name="Goeker M."/>
        </authorList>
    </citation>
    <scope>NUCLEOTIDE SEQUENCE [LARGE SCALE GENOMIC DNA]</scope>
    <source>
        <strain evidence="3 4">DSM 25879</strain>
    </source>
</reference>
<proteinExistence type="predicted"/>
<evidence type="ECO:0000313" key="4">
    <source>
        <dbReference type="Proteomes" id="UP000737402"/>
    </source>
</evidence>
<sequence>MKRFLVGAILLLILSGCQSYETMSLLDESVETVNVSESQGRGDMNQEILHSFNKEKELKFWERAITNARLQSGGEALDNPDYDVMVEYKAEDAARLPTHAIHLWLGKEGEKSYFMYIEGDGVYETSAKVTKEMREYLLSGE</sequence>
<accession>A0ABS2P4N2</accession>
<evidence type="ECO:0000313" key="3">
    <source>
        <dbReference type="EMBL" id="MBM7621922.1"/>
    </source>
</evidence>
<evidence type="ECO:0000256" key="1">
    <source>
        <dbReference type="ARBA" id="ARBA00022729"/>
    </source>
</evidence>
<gene>
    <name evidence="3" type="ORF">JOC95_003830</name>
</gene>
<protein>
    <recommendedName>
        <fullName evidence="5">Lipoprotein</fullName>
    </recommendedName>
</protein>
<evidence type="ECO:0000256" key="2">
    <source>
        <dbReference type="SAM" id="SignalP"/>
    </source>
</evidence>
<keyword evidence="4" id="KW-1185">Reference proteome</keyword>
<evidence type="ECO:0008006" key="5">
    <source>
        <dbReference type="Google" id="ProtNLM"/>
    </source>
</evidence>
<dbReference type="InterPro" id="IPR012640">
    <property type="entry name" value="Membr_lipoprot_lipid_attach_CS"/>
</dbReference>
<organism evidence="3 4">
    <name type="scientific">Sutcliffiella tianshenii</name>
    <dbReference type="NCBI Taxonomy" id="1463404"/>
    <lineage>
        <taxon>Bacteria</taxon>
        <taxon>Bacillati</taxon>
        <taxon>Bacillota</taxon>
        <taxon>Bacilli</taxon>
        <taxon>Bacillales</taxon>
        <taxon>Bacillaceae</taxon>
        <taxon>Sutcliffiella</taxon>
    </lineage>
</organism>
<dbReference type="RefSeq" id="WP_204418962.1">
    <property type="nucleotide sequence ID" value="NZ_JAFBED010000012.1"/>
</dbReference>
<dbReference type="Pfam" id="PF08139">
    <property type="entry name" value="LPAM_1"/>
    <property type="match status" value="1"/>
</dbReference>
<dbReference type="PROSITE" id="PS51257">
    <property type="entry name" value="PROKAR_LIPOPROTEIN"/>
    <property type="match status" value="1"/>
</dbReference>
<keyword evidence="1 2" id="KW-0732">Signal</keyword>
<dbReference type="Proteomes" id="UP000737402">
    <property type="component" value="Unassembled WGS sequence"/>
</dbReference>
<comment type="caution">
    <text evidence="3">The sequence shown here is derived from an EMBL/GenBank/DDBJ whole genome shotgun (WGS) entry which is preliminary data.</text>
</comment>
<name>A0ABS2P4N2_9BACI</name>
<dbReference type="EMBL" id="JAFBED010000012">
    <property type="protein sequence ID" value="MBM7621922.1"/>
    <property type="molecule type" value="Genomic_DNA"/>
</dbReference>